<comment type="caution">
    <text evidence="12">The sequence shown here is derived from an EMBL/GenBank/DDBJ whole genome shotgun (WGS) entry which is preliminary data.</text>
</comment>
<dbReference type="GO" id="GO:0016020">
    <property type="term" value="C:membrane"/>
    <property type="evidence" value="ECO:0007669"/>
    <property type="project" value="InterPro"/>
</dbReference>
<dbReference type="Gene3D" id="3.90.550.10">
    <property type="entry name" value="Spore Coat Polysaccharide Biosynthesis Protein SpsA, Chain A"/>
    <property type="match status" value="2"/>
</dbReference>
<dbReference type="OrthoDB" id="72851at2759"/>
<dbReference type="GO" id="GO:0012505">
    <property type="term" value="C:endomembrane system"/>
    <property type="evidence" value="ECO:0007669"/>
    <property type="project" value="UniProtKB-SubCell"/>
</dbReference>
<reference evidence="12 13" key="1">
    <citation type="submission" date="2020-10" db="EMBL/GenBank/DDBJ databases">
        <title>Plant Genome Project.</title>
        <authorList>
            <person name="Zhang R.-G."/>
        </authorList>
    </citation>
    <scope>NUCLEOTIDE SEQUENCE [LARGE SCALE GENOMIC DNA]</scope>
    <source>
        <strain evidence="12">FAFU-HL-1</strain>
        <tissue evidence="12">Leaf</tissue>
    </source>
</reference>
<dbReference type="GO" id="GO:0016760">
    <property type="term" value="F:cellulose synthase (UDP-forming) activity"/>
    <property type="evidence" value="ECO:0007669"/>
    <property type="project" value="InterPro"/>
</dbReference>
<evidence type="ECO:0000256" key="6">
    <source>
        <dbReference type="ARBA" id="ARBA00023136"/>
    </source>
</evidence>
<keyword evidence="5 11" id="KW-1133">Transmembrane helix</keyword>
<proteinExistence type="predicted"/>
<evidence type="ECO:0000256" key="8">
    <source>
        <dbReference type="PIRSR" id="PIRSR605150-1"/>
    </source>
</evidence>
<evidence type="ECO:0000256" key="2">
    <source>
        <dbReference type="ARBA" id="ARBA00022676"/>
    </source>
</evidence>
<name>A0A835JUW6_9ROSI</name>
<evidence type="ECO:0000313" key="12">
    <source>
        <dbReference type="EMBL" id="KAF9673540.1"/>
    </source>
</evidence>
<feature type="transmembrane region" description="Helical" evidence="11">
    <location>
        <begin position="696"/>
        <end position="721"/>
    </location>
</feature>
<feature type="binding site" evidence="9">
    <location>
        <position position="136"/>
    </location>
    <ligand>
        <name>UDP-alpha-D-glucose</name>
        <dbReference type="ChEBI" id="CHEBI:58885"/>
    </ligand>
</feature>
<feature type="active site" evidence="8">
    <location>
        <position position="136"/>
    </location>
</feature>
<keyword evidence="3" id="KW-0808">Transferase</keyword>
<feature type="binding site" evidence="9">
    <location>
        <position position="107"/>
    </location>
    <ligand>
        <name>UDP-alpha-D-glucose</name>
        <dbReference type="ChEBI" id="CHEBI:58885"/>
    </ligand>
</feature>
<dbReference type="InterPro" id="IPR029044">
    <property type="entry name" value="Nucleotide-diphossugar_trans"/>
</dbReference>
<dbReference type="Pfam" id="PF03552">
    <property type="entry name" value="Cellulose_synt"/>
    <property type="match status" value="3"/>
</dbReference>
<accession>A0A835JUW6</accession>
<organism evidence="12 13">
    <name type="scientific">Salix dunnii</name>
    <dbReference type="NCBI Taxonomy" id="1413687"/>
    <lineage>
        <taxon>Eukaryota</taxon>
        <taxon>Viridiplantae</taxon>
        <taxon>Streptophyta</taxon>
        <taxon>Embryophyta</taxon>
        <taxon>Tracheophyta</taxon>
        <taxon>Spermatophyta</taxon>
        <taxon>Magnoliopsida</taxon>
        <taxon>eudicotyledons</taxon>
        <taxon>Gunneridae</taxon>
        <taxon>Pentapetalae</taxon>
        <taxon>rosids</taxon>
        <taxon>fabids</taxon>
        <taxon>Malpighiales</taxon>
        <taxon>Salicaceae</taxon>
        <taxon>Saliceae</taxon>
        <taxon>Salix</taxon>
    </lineage>
</organism>
<feature type="binding site" evidence="10">
    <location>
        <position position="291"/>
    </location>
    <ligand>
        <name>Mn(2+)</name>
        <dbReference type="ChEBI" id="CHEBI:29035"/>
    </ligand>
</feature>
<evidence type="ECO:0000256" key="3">
    <source>
        <dbReference type="ARBA" id="ARBA00022679"/>
    </source>
</evidence>
<keyword evidence="7" id="KW-0961">Cell wall biogenesis/degradation</keyword>
<dbReference type="GO" id="GO:0071555">
    <property type="term" value="P:cell wall organization"/>
    <property type="evidence" value="ECO:0007669"/>
    <property type="project" value="UniProtKB-KW"/>
</dbReference>
<protein>
    <submittedName>
        <fullName evidence="12">Uncharacterized protein</fullName>
    </submittedName>
</protein>
<evidence type="ECO:0000313" key="13">
    <source>
        <dbReference type="Proteomes" id="UP000657918"/>
    </source>
</evidence>
<dbReference type="FunFam" id="3.90.550.10:FF:000194">
    <property type="entry name" value="Cellulose synthase-like protein G2 isoform A"/>
    <property type="match status" value="1"/>
</dbReference>
<evidence type="ECO:0000256" key="10">
    <source>
        <dbReference type="PIRSR" id="PIRSR605150-3"/>
    </source>
</evidence>
<evidence type="ECO:0000256" key="4">
    <source>
        <dbReference type="ARBA" id="ARBA00022692"/>
    </source>
</evidence>
<dbReference type="PANTHER" id="PTHR13301">
    <property type="entry name" value="X-BOX TRANSCRIPTION FACTOR-RELATED"/>
    <property type="match status" value="1"/>
</dbReference>
<keyword evidence="4 11" id="KW-0812">Transmembrane</keyword>
<feature type="active site" evidence="8">
    <location>
        <position position="450"/>
    </location>
</feature>
<feature type="binding site" evidence="9">
    <location>
        <position position="106"/>
    </location>
    <ligand>
        <name>UDP-alpha-D-glucose</name>
        <dbReference type="ChEBI" id="CHEBI:58885"/>
    </ligand>
</feature>
<dbReference type="InterPro" id="IPR005150">
    <property type="entry name" value="Cellulose_synth"/>
</dbReference>
<evidence type="ECO:0000256" key="7">
    <source>
        <dbReference type="ARBA" id="ARBA00023316"/>
    </source>
</evidence>
<feature type="binding site" evidence="10">
    <location>
        <position position="267"/>
    </location>
    <ligand>
        <name>Mn(2+)</name>
        <dbReference type="ChEBI" id="CHEBI:29035"/>
    </ligand>
</feature>
<dbReference type="AlphaFoldDB" id="A0A835JUW6"/>
<evidence type="ECO:0000256" key="11">
    <source>
        <dbReference type="SAM" id="Phobius"/>
    </source>
</evidence>
<keyword evidence="6 11" id="KW-0472">Membrane</keyword>
<keyword evidence="13" id="KW-1185">Reference proteome</keyword>
<dbReference type="SUPFAM" id="SSF53448">
    <property type="entry name" value="Nucleotide-diphospho-sugar transferases"/>
    <property type="match status" value="1"/>
</dbReference>
<evidence type="ECO:0000256" key="9">
    <source>
        <dbReference type="PIRSR" id="PIRSR605150-2"/>
    </source>
</evidence>
<gene>
    <name evidence="12" type="ORF">SADUNF_Sadunf10G0034800</name>
</gene>
<evidence type="ECO:0000256" key="1">
    <source>
        <dbReference type="ARBA" id="ARBA00004127"/>
    </source>
</evidence>
<sequence length="960" mass="108408">MKSLPLHVCTSSISSAIINRSYSLLHFTALVALFYYRLSSFLLSKPKPSLPYLLVFASEMLLSIIWLFDQAYTWRPVSRTTFPERLPEEEELPGIDVFICTADHKKEPTLEVMNTVLSAMALDYPSDKLSVYLSDDGGSSLTLLGMREAWLFARSWLPFCRRFGLKTRCPEVYFSSLEDNSDGPLHSLEYEEEKEKIKGKYELFTERVNKAGENIGSEEATSSKDHTPVIEVMDDEPKDDAGIKQAKMPLLVYVSREKRPSHSHHFKSGALNVLLRVSGIMTNSPYILVLDCDMYCNDPTSAKQAMCFHLDPKISPSLAFIQFPQKFRNISKNDIYDGQLRKLFVIRWPGIDGLQGPILSGTGFYMKREALYGNLSQKDVLHLKQSFGHSNEFIMSVHKIYQYGAIKNTESSSKLQQEAQFLASCTYENNTLWGEQARVAYSIPGFHLEDYFTGFILHCKGKTSIFCNPSKPAFLGSSTTNLNDMLVQGTRWNCGLFEVTLSKFCPFIYGLSRMPLLQTMCYGYLALQPLYFLPLWCLATLPQLCLLNGIPIYPQTKESLWWSGTSGLSPLAVETVQWKTSISSFLTEVPKHFCVAGSRGVVSSSWFMVFSFIFLASLLKHLEEILSTGASIQTLLNEQRIWMMKSVTAYTYGSLDAILKCFGMREASFLPTNKVADDEQVALYQMGKLNFQASTMILTPIITLIILNMVSFIGGVARMFIAGSWNETFGQGPRVGWPKRLYTHMQIIRSFGVTALELAHYRPPLSHLPPSKSSIMKITETWITRIEKLVRVLRTQLGMLARGLDFLVKNVFHGLPSVVLKKDFKRRTLCMGYEFRLVLILKNKRITRILRVINHVFQNVKFRRISDRNFNEKVREHSLLTQNIIRRLTWPSNEVDLNSPAPVEQVISRAGGFAECLNQETIFVKGSSGASGGAEKACGSIICLLGGETDGEERSNGAND</sequence>
<dbReference type="EMBL" id="JADGMS010000010">
    <property type="protein sequence ID" value="KAF9673540.1"/>
    <property type="molecule type" value="Genomic_DNA"/>
</dbReference>
<keyword evidence="2" id="KW-0328">Glycosyltransferase</keyword>
<dbReference type="Proteomes" id="UP000657918">
    <property type="component" value="Unassembled WGS sequence"/>
</dbReference>
<evidence type="ECO:0000256" key="5">
    <source>
        <dbReference type="ARBA" id="ARBA00022989"/>
    </source>
</evidence>
<comment type="subcellular location">
    <subcellularLocation>
        <location evidence="1">Endomembrane system</location>
        <topology evidence="1">Multi-pass membrane protein</topology>
    </subcellularLocation>
</comment>
<dbReference type="GO" id="GO:0030244">
    <property type="term" value="P:cellulose biosynthetic process"/>
    <property type="evidence" value="ECO:0007669"/>
    <property type="project" value="InterPro"/>
</dbReference>